<gene>
    <name evidence="1" type="ORF">I4J89_45185</name>
</gene>
<name>A0A931CEX8_9ACTN</name>
<proteinExistence type="predicted"/>
<protein>
    <submittedName>
        <fullName evidence="1">SUKH-4 family immunity protein</fullName>
    </submittedName>
</protein>
<evidence type="ECO:0000313" key="1">
    <source>
        <dbReference type="EMBL" id="MBG0568640.1"/>
    </source>
</evidence>
<dbReference type="AlphaFoldDB" id="A0A931CEX8"/>
<dbReference type="Pfam" id="PF14435">
    <property type="entry name" value="SUKH-4"/>
    <property type="match status" value="1"/>
</dbReference>
<accession>A0A931CEX8</accession>
<dbReference type="Proteomes" id="UP000598146">
    <property type="component" value="Unassembled WGS sequence"/>
</dbReference>
<sequence>MARWSDGGVVEPLDDATVGDWRVNCETRNLLVDVGLPAYGSLFVRSPQSSVEPLFPPYYILGREAVDWHRHELPFDLTCGCGYFGLSANDGSVWQLFPDHDDLPVNSNLALFYYFLNKVCGAMPSQNSDLPERTAVRRAEAVMRRLVNRDPILTSGADSFWGYIFKRPWS</sequence>
<organism evidence="1 2">
    <name type="scientific">Actinoplanes aureus</name>
    <dbReference type="NCBI Taxonomy" id="2792083"/>
    <lineage>
        <taxon>Bacteria</taxon>
        <taxon>Bacillati</taxon>
        <taxon>Actinomycetota</taxon>
        <taxon>Actinomycetes</taxon>
        <taxon>Micromonosporales</taxon>
        <taxon>Micromonosporaceae</taxon>
        <taxon>Actinoplanes</taxon>
    </lineage>
</organism>
<comment type="caution">
    <text evidence="1">The sequence shown here is derived from an EMBL/GenBank/DDBJ whole genome shotgun (WGS) entry which is preliminary data.</text>
</comment>
<dbReference type="InterPro" id="IPR025851">
    <property type="entry name" value="SUKH-4"/>
</dbReference>
<dbReference type="RefSeq" id="WP_196420409.1">
    <property type="nucleotide sequence ID" value="NZ_JADQTO010000041.1"/>
</dbReference>
<reference evidence="1" key="1">
    <citation type="submission" date="2020-11" db="EMBL/GenBank/DDBJ databases">
        <title>Isolation and identification of active actinomycetes.</title>
        <authorList>
            <person name="Sun X."/>
        </authorList>
    </citation>
    <scope>NUCLEOTIDE SEQUENCE</scope>
    <source>
        <strain evidence="1">NEAU-A11</strain>
    </source>
</reference>
<dbReference type="EMBL" id="JADQTO010000041">
    <property type="protein sequence ID" value="MBG0568640.1"/>
    <property type="molecule type" value="Genomic_DNA"/>
</dbReference>
<keyword evidence="2" id="KW-1185">Reference proteome</keyword>
<evidence type="ECO:0000313" key="2">
    <source>
        <dbReference type="Proteomes" id="UP000598146"/>
    </source>
</evidence>